<keyword evidence="2 4" id="KW-0863">Zinc-finger</keyword>
<dbReference type="RefSeq" id="XP_001442131.1">
    <property type="nucleotide sequence ID" value="XM_001442094.1"/>
</dbReference>
<dbReference type="OMA" id="IIYWNDC"/>
<accession>A0CVB7</accession>
<dbReference type="InParanoid" id="A0CVB7"/>
<keyword evidence="5" id="KW-0812">Transmembrane</keyword>
<dbReference type="GeneID" id="5027916"/>
<evidence type="ECO:0000313" key="8">
    <source>
        <dbReference type="Proteomes" id="UP000000600"/>
    </source>
</evidence>
<gene>
    <name evidence="7" type="ORF">GSPATT00010902001</name>
</gene>
<keyword evidence="1" id="KW-0479">Metal-binding</keyword>
<keyword evidence="5" id="KW-0472">Membrane</keyword>
<dbReference type="STRING" id="5888.A0CVB7"/>
<evidence type="ECO:0000256" key="5">
    <source>
        <dbReference type="SAM" id="Phobius"/>
    </source>
</evidence>
<dbReference type="Pfam" id="PF13639">
    <property type="entry name" value="zf-RING_2"/>
    <property type="match status" value="1"/>
</dbReference>
<feature type="transmembrane region" description="Helical" evidence="5">
    <location>
        <begin position="83"/>
        <end position="99"/>
    </location>
</feature>
<dbReference type="SUPFAM" id="SSF57850">
    <property type="entry name" value="RING/U-box"/>
    <property type="match status" value="1"/>
</dbReference>
<dbReference type="EMBL" id="CT868196">
    <property type="protein sequence ID" value="CAK74734.1"/>
    <property type="molecule type" value="Genomic_DNA"/>
</dbReference>
<evidence type="ECO:0000259" key="6">
    <source>
        <dbReference type="PROSITE" id="PS50089"/>
    </source>
</evidence>
<evidence type="ECO:0000256" key="2">
    <source>
        <dbReference type="ARBA" id="ARBA00022771"/>
    </source>
</evidence>
<dbReference type="Proteomes" id="UP000000600">
    <property type="component" value="Unassembled WGS sequence"/>
</dbReference>
<dbReference type="OrthoDB" id="446382at2759"/>
<proteinExistence type="predicted"/>
<name>A0CVB7_PARTE</name>
<dbReference type="PANTHER" id="PTHR45931">
    <property type="entry name" value="SI:CH211-59O9.10"/>
    <property type="match status" value="1"/>
</dbReference>
<evidence type="ECO:0000313" key="7">
    <source>
        <dbReference type="EMBL" id="CAK74734.1"/>
    </source>
</evidence>
<sequence length="253" mass="30123">MTIFRSYFDCFLPELKEFNYQLWVKIIVIYKLVLPIMFLILYLLYRENYNETNHRIIISNIILLIIGVENGIGVFSWVISETFSLYTILFLILQCIIQLENAQQNIIDKEATFDINLQILFRHFNEMMYKSFVWLNFATMIPAIFMLILITICTCQLKLFFQLIKRNTPDQQTDVFYEYSGEEGAECSICMEELKQMEKYVELPCNHTFHSQCFSKWKNYKQLCPVCRRTVKINDLGGINKQLQLSKIQDIEI</sequence>
<dbReference type="AlphaFoldDB" id="A0CVB7"/>
<reference evidence="7 8" key="1">
    <citation type="journal article" date="2006" name="Nature">
        <title>Global trends of whole-genome duplications revealed by the ciliate Paramecium tetraurelia.</title>
        <authorList>
            <consortium name="Genoscope"/>
            <person name="Aury J.-M."/>
            <person name="Jaillon O."/>
            <person name="Duret L."/>
            <person name="Noel B."/>
            <person name="Jubin C."/>
            <person name="Porcel B.M."/>
            <person name="Segurens B."/>
            <person name="Daubin V."/>
            <person name="Anthouard V."/>
            <person name="Aiach N."/>
            <person name="Arnaiz O."/>
            <person name="Billaut A."/>
            <person name="Beisson J."/>
            <person name="Blanc I."/>
            <person name="Bouhouche K."/>
            <person name="Camara F."/>
            <person name="Duharcourt S."/>
            <person name="Guigo R."/>
            <person name="Gogendeau D."/>
            <person name="Katinka M."/>
            <person name="Keller A.-M."/>
            <person name="Kissmehl R."/>
            <person name="Klotz C."/>
            <person name="Koll F."/>
            <person name="Le Moue A."/>
            <person name="Lepere C."/>
            <person name="Malinsky S."/>
            <person name="Nowacki M."/>
            <person name="Nowak J.K."/>
            <person name="Plattner H."/>
            <person name="Poulain J."/>
            <person name="Ruiz F."/>
            <person name="Serrano V."/>
            <person name="Zagulski M."/>
            <person name="Dessen P."/>
            <person name="Betermier M."/>
            <person name="Weissenbach J."/>
            <person name="Scarpelli C."/>
            <person name="Schachter V."/>
            <person name="Sperling L."/>
            <person name="Meyer E."/>
            <person name="Cohen J."/>
            <person name="Wincker P."/>
        </authorList>
    </citation>
    <scope>NUCLEOTIDE SEQUENCE [LARGE SCALE GENOMIC DNA]</scope>
    <source>
        <strain evidence="7 8">Stock d4-2</strain>
    </source>
</reference>
<keyword evidence="3" id="KW-0862">Zinc</keyword>
<evidence type="ECO:0000256" key="3">
    <source>
        <dbReference type="ARBA" id="ARBA00022833"/>
    </source>
</evidence>
<dbReference type="Gene3D" id="3.30.40.10">
    <property type="entry name" value="Zinc/RING finger domain, C3HC4 (zinc finger)"/>
    <property type="match status" value="1"/>
</dbReference>
<keyword evidence="5" id="KW-1133">Transmembrane helix</keyword>
<evidence type="ECO:0000256" key="1">
    <source>
        <dbReference type="ARBA" id="ARBA00022723"/>
    </source>
</evidence>
<organism evidence="7 8">
    <name type="scientific">Paramecium tetraurelia</name>
    <dbReference type="NCBI Taxonomy" id="5888"/>
    <lineage>
        <taxon>Eukaryota</taxon>
        <taxon>Sar</taxon>
        <taxon>Alveolata</taxon>
        <taxon>Ciliophora</taxon>
        <taxon>Intramacronucleata</taxon>
        <taxon>Oligohymenophorea</taxon>
        <taxon>Peniculida</taxon>
        <taxon>Parameciidae</taxon>
        <taxon>Paramecium</taxon>
    </lineage>
</organism>
<dbReference type="PROSITE" id="PS50089">
    <property type="entry name" value="ZF_RING_2"/>
    <property type="match status" value="1"/>
</dbReference>
<dbReference type="SMART" id="SM00184">
    <property type="entry name" value="RING"/>
    <property type="match status" value="1"/>
</dbReference>
<dbReference type="InterPro" id="IPR013083">
    <property type="entry name" value="Znf_RING/FYVE/PHD"/>
</dbReference>
<feature type="transmembrane region" description="Helical" evidence="5">
    <location>
        <begin position="132"/>
        <end position="152"/>
    </location>
</feature>
<dbReference type="InterPro" id="IPR051834">
    <property type="entry name" value="RING_finger_E3_ligase"/>
</dbReference>
<feature type="domain" description="RING-type" evidence="6">
    <location>
        <begin position="187"/>
        <end position="228"/>
    </location>
</feature>
<dbReference type="KEGG" id="ptm:GSPATT00010902001"/>
<evidence type="ECO:0000256" key="4">
    <source>
        <dbReference type="PROSITE-ProRule" id="PRU00175"/>
    </source>
</evidence>
<feature type="transmembrane region" description="Helical" evidence="5">
    <location>
        <begin position="22"/>
        <end position="45"/>
    </location>
</feature>
<feature type="transmembrane region" description="Helical" evidence="5">
    <location>
        <begin position="57"/>
        <end position="77"/>
    </location>
</feature>
<keyword evidence="8" id="KW-1185">Reference proteome</keyword>
<dbReference type="InterPro" id="IPR001841">
    <property type="entry name" value="Znf_RING"/>
</dbReference>
<dbReference type="PANTHER" id="PTHR45931:SF3">
    <property type="entry name" value="RING ZINC FINGER-CONTAINING PROTEIN"/>
    <property type="match status" value="1"/>
</dbReference>
<dbReference type="GO" id="GO:0008270">
    <property type="term" value="F:zinc ion binding"/>
    <property type="evidence" value="ECO:0007669"/>
    <property type="project" value="UniProtKB-KW"/>
</dbReference>
<protein>
    <recommendedName>
        <fullName evidence="6">RING-type domain-containing protein</fullName>
    </recommendedName>
</protein>
<dbReference type="HOGENOM" id="CLU_1100282_0_0_1"/>